<proteinExistence type="predicted"/>
<reference evidence="1" key="1">
    <citation type="journal article" date="2019" name="Sci. Rep.">
        <title>Draft genome of Tanacetum cinerariifolium, the natural source of mosquito coil.</title>
        <authorList>
            <person name="Yamashiro T."/>
            <person name="Shiraishi A."/>
            <person name="Satake H."/>
            <person name="Nakayama K."/>
        </authorList>
    </citation>
    <scope>NUCLEOTIDE SEQUENCE</scope>
</reference>
<dbReference type="EMBL" id="BKCJ011067589">
    <property type="protein sequence ID" value="GFC78826.1"/>
    <property type="molecule type" value="Genomic_DNA"/>
</dbReference>
<sequence length="111" mass="12900">MINEDYHSIKDDIPLVSVYTIGNIRVRGMLISDEFLTEEICATIDFKEYETVFMNVDVLINQPNRLFIPKERIEKVDETKDAKMGSLETKTEEMQTPIPTLPRYLRTIISS</sequence>
<organism evidence="1">
    <name type="scientific">Tanacetum cinerariifolium</name>
    <name type="common">Dalmatian daisy</name>
    <name type="synonym">Chrysanthemum cinerariifolium</name>
    <dbReference type="NCBI Taxonomy" id="118510"/>
    <lineage>
        <taxon>Eukaryota</taxon>
        <taxon>Viridiplantae</taxon>
        <taxon>Streptophyta</taxon>
        <taxon>Embryophyta</taxon>
        <taxon>Tracheophyta</taxon>
        <taxon>Spermatophyta</taxon>
        <taxon>Magnoliopsida</taxon>
        <taxon>eudicotyledons</taxon>
        <taxon>Gunneridae</taxon>
        <taxon>Pentapetalae</taxon>
        <taxon>asterids</taxon>
        <taxon>campanulids</taxon>
        <taxon>Asterales</taxon>
        <taxon>Asteraceae</taxon>
        <taxon>Asteroideae</taxon>
        <taxon>Anthemideae</taxon>
        <taxon>Anthemidinae</taxon>
        <taxon>Tanacetum</taxon>
    </lineage>
</organism>
<accession>A0A699R041</accession>
<name>A0A699R041_TANCI</name>
<protein>
    <submittedName>
        <fullName evidence="1">Uncharacterized protein</fullName>
    </submittedName>
</protein>
<comment type="caution">
    <text evidence="1">The sequence shown here is derived from an EMBL/GenBank/DDBJ whole genome shotgun (WGS) entry which is preliminary data.</text>
</comment>
<dbReference type="AlphaFoldDB" id="A0A699R041"/>
<evidence type="ECO:0000313" key="1">
    <source>
        <dbReference type="EMBL" id="GFC78826.1"/>
    </source>
</evidence>
<feature type="non-terminal residue" evidence="1">
    <location>
        <position position="111"/>
    </location>
</feature>
<gene>
    <name evidence="1" type="ORF">Tci_850796</name>
</gene>